<evidence type="ECO:0000256" key="1">
    <source>
        <dbReference type="SAM" id="MobiDB-lite"/>
    </source>
</evidence>
<organism evidence="2">
    <name type="scientific">Caldilineaceae bacterium SB0662_bin_9</name>
    <dbReference type="NCBI Taxonomy" id="2605258"/>
    <lineage>
        <taxon>Bacteria</taxon>
        <taxon>Bacillati</taxon>
        <taxon>Chloroflexota</taxon>
        <taxon>Caldilineae</taxon>
        <taxon>Caldilineales</taxon>
        <taxon>Caldilineaceae</taxon>
    </lineage>
</organism>
<accession>A0A6B1DR54</accession>
<reference evidence="2" key="1">
    <citation type="submission" date="2019-09" db="EMBL/GenBank/DDBJ databases">
        <title>Characterisation of the sponge microbiome using genome-centric metagenomics.</title>
        <authorList>
            <person name="Engelberts J.P."/>
            <person name="Robbins S.J."/>
            <person name="De Goeij J.M."/>
            <person name="Aranda M."/>
            <person name="Bell S.C."/>
            <person name="Webster N.S."/>
        </authorList>
    </citation>
    <scope>NUCLEOTIDE SEQUENCE</scope>
    <source>
        <strain evidence="2">SB0662_bin_9</strain>
    </source>
</reference>
<proteinExistence type="predicted"/>
<sequence>MAGTISSFVDFGRAPGGRRGNPSPTAMAQVVYTAFGEAFLDAGGDTVPGLEEEILTFMESAHPEERIFRRRELDRFGSAIDVDRALDRLARERRVGSPADGVWFPIHYVAGVDCPLPYASLRRLTLSLLQREGVPICVSRQERDHFRFHETKGREGVWGVPNFEAVGVEEPVHLSLLWNHGGAYTEYQGDLMEHTTDVGFTATEIHDSQKLCRRAEQLDLSPLRVEKDVRVNSVLQGMGLAPWPQNGCLLFAGGTSLVKAWRLSPRFSDDVDFWYLGDSFPPDTSTDKLREVHNYLLQTLQHWVLPNIPGSRIDPHQSRFRLGLPVQRVFVEYPSLVSQGHTETLKVEVMFARFAPPWEVRPVRSLPVMAESSEFLIPRYPCVATWATMLGKMHALTLMHPGQNHQDMRHVHDLGTWADMVQPAFLPYMVQQALTEGRMSNLLDGLVPTLDTLSQRDMCHGDYRRYVADMYPSSHRREAPSLDMAVNFIRTLWQEMGESDWDNPIYEPVPIPLPNEADFKIQSADSGSEGTTDKLQALRDAAEAQPDAQEAKRYSDSWRDVPTGYW</sequence>
<evidence type="ECO:0000313" key="2">
    <source>
        <dbReference type="EMBL" id="MYD89641.1"/>
    </source>
</evidence>
<feature type="compositionally biased region" description="Basic and acidic residues" evidence="1">
    <location>
        <begin position="549"/>
        <end position="559"/>
    </location>
</feature>
<dbReference type="GO" id="GO:0016740">
    <property type="term" value="F:transferase activity"/>
    <property type="evidence" value="ECO:0007669"/>
    <property type="project" value="UniProtKB-KW"/>
</dbReference>
<dbReference type="AlphaFoldDB" id="A0A6B1DR54"/>
<protein>
    <submittedName>
        <fullName evidence="2">Nucleotidyl transferase AbiEii/AbiGii toxin family protein</fullName>
    </submittedName>
</protein>
<feature type="region of interest" description="Disordered" evidence="1">
    <location>
        <begin position="522"/>
        <end position="566"/>
    </location>
</feature>
<dbReference type="Pfam" id="PF08843">
    <property type="entry name" value="AbiEii"/>
    <property type="match status" value="1"/>
</dbReference>
<feature type="compositionally biased region" description="Polar residues" evidence="1">
    <location>
        <begin position="523"/>
        <end position="534"/>
    </location>
</feature>
<name>A0A6B1DR54_9CHLR</name>
<dbReference type="InterPro" id="IPR014942">
    <property type="entry name" value="AbiEii"/>
</dbReference>
<keyword evidence="2" id="KW-0808">Transferase</keyword>
<dbReference type="Gene3D" id="3.10.450.620">
    <property type="entry name" value="JHP933, nucleotidyltransferase-like core domain"/>
    <property type="match status" value="1"/>
</dbReference>
<gene>
    <name evidence="2" type="ORF">F4Y08_04765</name>
</gene>
<comment type="caution">
    <text evidence="2">The sequence shown here is derived from an EMBL/GenBank/DDBJ whole genome shotgun (WGS) entry which is preliminary data.</text>
</comment>
<dbReference type="EMBL" id="VXPY01000031">
    <property type="protein sequence ID" value="MYD89641.1"/>
    <property type="molecule type" value="Genomic_DNA"/>
</dbReference>